<proteinExistence type="predicted"/>
<protein>
    <recommendedName>
        <fullName evidence="3">Aminotransferase-like plant mobile domain-containing protein</fullName>
    </recommendedName>
</protein>
<reference evidence="1 2" key="1">
    <citation type="submission" date="2020-05" db="EMBL/GenBank/DDBJ databases">
        <authorList>
            <person name="Campoy J."/>
            <person name="Schneeberger K."/>
            <person name="Spophaly S."/>
        </authorList>
    </citation>
    <scope>NUCLEOTIDE SEQUENCE [LARGE SCALE GENOMIC DNA]</scope>
    <source>
        <strain evidence="1">PruArmRojPasFocal</strain>
    </source>
</reference>
<dbReference type="AlphaFoldDB" id="A0A6J5VEV0"/>
<dbReference type="Proteomes" id="UP000507222">
    <property type="component" value="Unassembled WGS sequence"/>
</dbReference>
<accession>A0A6J5VEV0</accession>
<evidence type="ECO:0008006" key="3">
    <source>
        <dbReference type="Google" id="ProtNLM"/>
    </source>
</evidence>
<dbReference type="EMBL" id="CAEKDK010000007">
    <property type="protein sequence ID" value="CAB4286167.1"/>
    <property type="molecule type" value="Genomic_DNA"/>
</dbReference>
<evidence type="ECO:0000313" key="2">
    <source>
        <dbReference type="Proteomes" id="UP000507222"/>
    </source>
</evidence>
<evidence type="ECO:0000313" key="1">
    <source>
        <dbReference type="EMBL" id="CAB4286167.1"/>
    </source>
</evidence>
<gene>
    <name evidence="1" type="ORF">CURHAP_LOCUS42962</name>
</gene>
<sequence>MASLMAQEFRVSLGPTVLGLIYHPLDTFATHHKGPRLANAHLPIHYVVGWLGEHFLDLTTRRCDSDFP</sequence>
<organism evidence="1 2">
    <name type="scientific">Prunus armeniaca</name>
    <name type="common">Apricot</name>
    <name type="synonym">Armeniaca vulgaris</name>
    <dbReference type="NCBI Taxonomy" id="36596"/>
    <lineage>
        <taxon>Eukaryota</taxon>
        <taxon>Viridiplantae</taxon>
        <taxon>Streptophyta</taxon>
        <taxon>Embryophyta</taxon>
        <taxon>Tracheophyta</taxon>
        <taxon>Spermatophyta</taxon>
        <taxon>Magnoliopsida</taxon>
        <taxon>eudicotyledons</taxon>
        <taxon>Gunneridae</taxon>
        <taxon>Pentapetalae</taxon>
        <taxon>rosids</taxon>
        <taxon>fabids</taxon>
        <taxon>Rosales</taxon>
        <taxon>Rosaceae</taxon>
        <taxon>Amygdaloideae</taxon>
        <taxon>Amygdaleae</taxon>
        <taxon>Prunus</taxon>
    </lineage>
</organism>
<name>A0A6J5VEV0_PRUAR</name>